<dbReference type="InterPro" id="IPR017853">
    <property type="entry name" value="GH"/>
</dbReference>
<reference evidence="1" key="1">
    <citation type="submission" date="2022-08" db="EMBL/GenBank/DDBJ databases">
        <authorList>
            <person name="Deng Y."/>
            <person name="Han X.-F."/>
            <person name="Zhang Y.-Q."/>
        </authorList>
    </citation>
    <scope>NUCLEOTIDE SEQUENCE</scope>
    <source>
        <strain evidence="1">CPCC 205763</strain>
    </source>
</reference>
<accession>A0ABT2GKU7</accession>
<dbReference type="SUPFAM" id="SSF51445">
    <property type="entry name" value="(Trans)glycosidases"/>
    <property type="match status" value="1"/>
</dbReference>
<sequence>MTDDHDTAPAPAPRYLGAGAEAAAHRATLTGPVPEHLPQRLTITLWDFSWYTRAEPGGPFADLDAACAQAAALGYNTIRICAAPLLLFSGLEHEGQSLDDLAADLEIEGLGASPHGGFFGQRTRWYDTPGGYRIDLRARLLQLFESAECHGLVVILATWEYQQSPAYARSSAWFEAIDAVPMADRYALLGASWNRMLAFLTDAGHRDTIALVELHNEVDFSILPPLGEGADAGTGGAAEVARLRQAHPDLLVTASYGKPPHLAMHQVPDGLGAAQFHVYSYGVLDALQKLVDIRSEGSADFPNAMLSSLLVQDAPTPAEYGRAAEWKYRATVVTDQMIYGYDWLDADAWDTWLYSNYGPYREVMEREIESRVIAIAEWARWKSVPAVVGEGWIGYTPLHGTFEEGPVGRALAEHGIRTALDHGVWGMVLCSNAAPHHPMWADEGWQRRMNAEILGGPGT</sequence>
<gene>
    <name evidence="1" type="ORF">N1027_01720</name>
</gene>
<name>A0ABT2GKU7_9MICO</name>
<keyword evidence="2" id="KW-1185">Reference proteome</keyword>
<dbReference type="Proteomes" id="UP001165584">
    <property type="component" value="Unassembled WGS sequence"/>
</dbReference>
<organism evidence="1 2">
    <name type="scientific">Herbiconiux aconitum</name>
    <dbReference type="NCBI Taxonomy" id="2970913"/>
    <lineage>
        <taxon>Bacteria</taxon>
        <taxon>Bacillati</taxon>
        <taxon>Actinomycetota</taxon>
        <taxon>Actinomycetes</taxon>
        <taxon>Micrococcales</taxon>
        <taxon>Microbacteriaceae</taxon>
        <taxon>Herbiconiux</taxon>
    </lineage>
</organism>
<protein>
    <recommendedName>
        <fullName evidence="3">Sugar-binding cellulase-like protein</fullName>
    </recommendedName>
</protein>
<dbReference type="Gene3D" id="3.20.20.80">
    <property type="entry name" value="Glycosidases"/>
    <property type="match status" value="1"/>
</dbReference>
<dbReference type="EMBL" id="JANLCM010000001">
    <property type="protein sequence ID" value="MCS5716847.1"/>
    <property type="molecule type" value="Genomic_DNA"/>
</dbReference>
<dbReference type="RefSeq" id="WP_259504455.1">
    <property type="nucleotide sequence ID" value="NZ_JANLCM010000001.1"/>
</dbReference>
<evidence type="ECO:0000313" key="2">
    <source>
        <dbReference type="Proteomes" id="UP001165584"/>
    </source>
</evidence>
<dbReference type="InterPro" id="IPR024778">
    <property type="entry name" value="Put_cellulase"/>
</dbReference>
<proteinExistence type="predicted"/>
<evidence type="ECO:0000313" key="1">
    <source>
        <dbReference type="EMBL" id="MCS5716847.1"/>
    </source>
</evidence>
<evidence type="ECO:0008006" key="3">
    <source>
        <dbReference type="Google" id="ProtNLM"/>
    </source>
</evidence>
<dbReference type="Pfam" id="PF12876">
    <property type="entry name" value="Cellulase-like"/>
    <property type="match status" value="2"/>
</dbReference>
<comment type="caution">
    <text evidence="1">The sequence shown here is derived from an EMBL/GenBank/DDBJ whole genome shotgun (WGS) entry which is preliminary data.</text>
</comment>